<sequence>MTPRRTGFDSPRVPSRIFTSGNRASRCHWWVGLPFPPSLHSSGAPYSPYSTLIGSRDLDAKSRSSLSRGSGDGARTLIGYCIPRKSSHRPCCHLRIRRNERLFPCTFVLLGGPAAFVGGGGTRSLVTGRTVLLGVAGEGRSGSPPPLGRSSAMSPRHHDHTHTLKSPTPTPAPGAANGAGLMMEVVSLATITYSSERTVNSLYTPSPPCMTRREDKHRRGVSLVLSFLSCPPFLPRRANKVASPLPLGRGFPPSFSSPPRGHPLLSPLHETATPHHFRPTLSSLATDPSPIVRSKVPTSENISRRVPGRGGLPRRKISRREGWDTRVDPLPSWVSAVVFYVGCRKGGEGRGGRGLGCFRRRSGGFDSPEAFKRGGGEQTRRRRRRHRPESKCIAAEPRRTPSQLASLMTCGGGIGRRLDRRRGQKSPLFGLHVPEGERGSRREGRICAWGGGGGDTGTSPVDVVASFCDERRAQACGQIRAAAAPPRTHDDERRRLAKPPPPPPAATSRAPMLLMHPGVPMGGVPGVHQVPPPRHGRPRLCDRFPPPPPPPPLLAGRLAPLNVSLCCTASRLPRPSPVRPRTGYNGAVCGQATADMQVVRPRWRAGYSGAALECKGVGKSEITEETRRPAASSGTIPTHENPGAAPPGIEPDSLRWETNSLTNLENTRDSRACAYSSPPSPTTLTPSSTNYSPLWREEDSVARREGTIHYNSRFGRLLTALTVTEVKGRGETGDPRENPPTNGTVLRDSPTCENPVTRPGIQPGSP</sequence>
<evidence type="ECO:0000256" key="1">
    <source>
        <dbReference type="SAM" id="MobiDB-lite"/>
    </source>
</evidence>
<feature type="region of interest" description="Disordered" evidence="1">
    <location>
        <begin position="136"/>
        <end position="178"/>
    </location>
</feature>
<dbReference type="Proteomes" id="UP001159363">
    <property type="component" value="Chromosome 4"/>
</dbReference>
<feature type="region of interest" description="Disordered" evidence="1">
    <location>
        <begin position="279"/>
        <end position="317"/>
    </location>
</feature>
<feature type="region of interest" description="Disordered" evidence="1">
    <location>
        <begin position="366"/>
        <end position="390"/>
    </location>
</feature>
<feature type="region of interest" description="Disordered" evidence="1">
    <location>
        <begin position="725"/>
        <end position="766"/>
    </location>
</feature>
<accession>A0ABQ9HHW6</accession>
<organism evidence="2 3">
    <name type="scientific">Dryococelus australis</name>
    <dbReference type="NCBI Taxonomy" id="614101"/>
    <lineage>
        <taxon>Eukaryota</taxon>
        <taxon>Metazoa</taxon>
        <taxon>Ecdysozoa</taxon>
        <taxon>Arthropoda</taxon>
        <taxon>Hexapoda</taxon>
        <taxon>Insecta</taxon>
        <taxon>Pterygota</taxon>
        <taxon>Neoptera</taxon>
        <taxon>Polyneoptera</taxon>
        <taxon>Phasmatodea</taxon>
        <taxon>Verophasmatodea</taxon>
        <taxon>Anareolatae</taxon>
        <taxon>Phasmatidae</taxon>
        <taxon>Eurycanthinae</taxon>
        <taxon>Dryococelus</taxon>
    </lineage>
</organism>
<feature type="region of interest" description="Disordered" evidence="1">
    <location>
        <begin position="667"/>
        <end position="692"/>
    </location>
</feature>
<feature type="region of interest" description="Disordered" evidence="1">
    <location>
        <begin position="481"/>
        <end position="509"/>
    </location>
</feature>
<comment type="caution">
    <text evidence="2">The sequence shown here is derived from an EMBL/GenBank/DDBJ whole genome shotgun (WGS) entry which is preliminary data.</text>
</comment>
<protein>
    <submittedName>
        <fullName evidence="2">Uncharacterized protein</fullName>
    </submittedName>
</protein>
<feature type="compositionally biased region" description="Basic and acidic residues" evidence="1">
    <location>
        <begin position="726"/>
        <end position="737"/>
    </location>
</feature>
<reference evidence="2 3" key="1">
    <citation type="submission" date="2023-02" db="EMBL/GenBank/DDBJ databases">
        <title>LHISI_Scaffold_Assembly.</title>
        <authorList>
            <person name="Stuart O.P."/>
            <person name="Cleave R."/>
            <person name="Magrath M.J.L."/>
            <person name="Mikheyev A.S."/>
        </authorList>
    </citation>
    <scope>NUCLEOTIDE SEQUENCE [LARGE SCALE GENOMIC DNA]</scope>
    <source>
        <strain evidence="2">Daus_M_001</strain>
        <tissue evidence="2">Leg muscle</tissue>
    </source>
</reference>
<evidence type="ECO:0000313" key="3">
    <source>
        <dbReference type="Proteomes" id="UP001159363"/>
    </source>
</evidence>
<keyword evidence="3" id="KW-1185">Reference proteome</keyword>
<evidence type="ECO:0000313" key="2">
    <source>
        <dbReference type="EMBL" id="KAJ8883922.1"/>
    </source>
</evidence>
<feature type="compositionally biased region" description="Basic and acidic residues" evidence="1">
    <location>
        <begin position="369"/>
        <end position="379"/>
    </location>
</feature>
<gene>
    <name evidence="2" type="ORF">PR048_015777</name>
</gene>
<feature type="compositionally biased region" description="Low complexity" evidence="1">
    <location>
        <begin position="682"/>
        <end position="692"/>
    </location>
</feature>
<proteinExistence type="predicted"/>
<name>A0ABQ9HHW6_9NEOP</name>
<feature type="region of interest" description="Disordered" evidence="1">
    <location>
        <begin position="620"/>
        <end position="654"/>
    </location>
</feature>
<dbReference type="EMBL" id="JARBHB010000005">
    <property type="protein sequence ID" value="KAJ8883922.1"/>
    <property type="molecule type" value="Genomic_DNA"/>
</dbReference>